<protein>
    <recommendedName>
        <fullName evidence="5">Transmembrane protein</fullName>
    </recommendedName>
</protein>
<dbReference type="InParanoid" id="A0A077ZTD9"/>
<keyword evidence="2" id="KW-0472">Membrane</keyword>
<keyword evidence="4" id="KW-1185">Reference proteome</keyword>
<feature type="compositionally biased region" description="Polar residues" evidence="1">
    <location>
        <begin position="544"/>
        <end position="556"/>
    </location>
</feature>
<feature type="compositionally biased region" description="Basic residues" evidence="1">
    <location>
        <begin position="843"/>
        <end position="855"/>
    </location>
</feature>
<accession>A0A077ZTD9</accession>
<dbReference type="EMBL" id="CCKQ01000631">
    <property type="protein sequence ID" value="CDW71726.1"/>
    <property type="molecule type" value="Genomic_DNA"/>
</dbReference>
<proteinExistence type="predicted"/>
<evidence type="ECO:0000313" key="4">
    <source>
        <dbReference type="Proteomes" id="UP000039865"/>
    </source>
</evidence>
<reference evidence="3 4" key="1">
    <citation type="submission" date="2014-06" db="EMBL/GenBank/DDBJ databases">
        <authorList>
            <person name="Swart Estienne"/>
        </authorList>
    </citation>
    <scope>NUCLEOTIDE SEQUENCE [LARGE SCALE GENOMIC DNA]</scope>
    <source>
        <strain evidence="3 4">130c</strain>
    </source>
</reference>
<evidence type="ECO:0008006" key="5">
    <source>
        <dbReference type="Google" id="ProtNLM"/>
    </source>
</evidence>
<gene>
    <name evidence="3" type="primary">Contig2289.g2476</name>
    <name evidence="3" type="ORF">STYLEM_674</name>
</gene>
<feature type="compositionally biased region" description="Low complexity" evidence="1">
    <location>
        <begin position="140"/>
        <end position="153"/>
    </location>
</feature>
<dbReference type="Pfam" id="PF04241">
    <property type="entry name" value="DUF423"/>
    <property type="match status" value="1"/>
</dbReference>
<feature type="compositionally biased region" description="Low complexity" evidence="1">
    <location>
        <begin position="559"/>
        <end position="577"/>
    </location>
</feature>
<evidence type="ECO:0000256" key="1">
    <source>
        <dbReference type="SAM" id="MobiDB-lite"/>
    </source>
</evidence>
<keyword evidence="2" id="KW-0812">Transmembrane</keyword>
<feature type="region of interest" description="Disordered" evidence="1">
    <location>
        <begin position="837"/>
        <end position="865"/>
    </location>
</feature>
<dbReference type="InterPro" id="IPR006696">
    <property type="entry name" value="DUF423"/>
</dbReference>
<evidence type="ECO:0000313" key="3">
    <source>
        <dbReference type="EMBL" id="CDW71726.1"/>
    </source>
</evidence>
<dbReference type="Proteomes" id="UP000039865">
    <property type="component" value="Unassembled WGS sequence"/>
</dbReference>
<dbReference type="OrthoDB" id="291190at2759"/>
<feature type="compositionally biased region" description="Basic and acidic residues" evidence="1">
    <location>
        <begin position="157"/>
        <end position="180"/>
    </location>
</feature>
<evidence type="ECO:0000256" key="2">
    <source>
        <dbReference type="SAM" id="Phobius"/>
    </source>
</evidence>
<feature type="compositionally biased region" description="Polar residues" evidence="1">
    <location>
        <begin position="181"/>
        <end position="207"/>
    </location>
</feature>
<feature type="region of interest" description="Disordered" evidence="1">
    <location>
        <begin position="541"/>
        <end position="579"/>
    </location>
</feature>
<feature type="transmembrane region" description="Helical" evidence="2">
    <location>
        <begin position="28"/>
        <end position="49"/>
    </location>
</feature>
<feature type="region of interest" description="Disordered" evidence="1">
    <location>
        <begin position="139"/>
        <end position="213"/>
    </location>
</feature>
<name>A0A077ZTD9_STYLE</name>
<sequence>MKAMNSAQQVQMINGLGLCLCSTRKTKLISLPLIAIFAGTVMFSGTIFYSKMYKDYRFNKLVPYGGGASMVGVKKQLMQQAQLNNLALLRNHTIRQMKDVQSPDKDPTSKMLLNQFINNGLNQQRQSFQIQVSNLYKPPQGSQQLQQQQSSSQDAFKLMKSEQRKTAKFKSEIEQPKNLKYDTSQSKQRSQSNVPSTEGTPSNVNQKKNFKLEPLNLQKKPTKIYSASEIQRQIKIIIDSANADIKDIQISKTTGMLYGDYKEKLIDQMKKNLVVMGKLEKLSKNPFLQNDFLYNRLMKSTINYYQRAMHKEQYLLKDKIDWIESQYFHWLTKLIKVLQYFQTSDLVPMKQEVANIFNWFQNFTKYLEGLKLLEYPTFFKRTRRKSTELLDLDKMSNSGMTHKKDRSRMSSSDQQSNVGKDNELEKLGIKSTPNNAKNQQQIKVIGDLSREVDIDKVKIDVNLKQKKPSNKMQTDQVPLTPIIGLTSQKTFTNMEIHNQMNHAYRMLPKMPKRDTSVAHIKTKRQTYNETDDDLILPNFRNRQDSQPLLSNHSSYIGASDTDSVENNSVSSSSNNTDKIYKKPEDLRKKYLIEAPLSFKMNAPPKIVDLTSDFFEKDTEQIMTPPLQNKASTQSPRKAGNFFSQTAPAPMVKRQRMIINNPKQNAAMVELGKKKIGNLKNFYGKMISAALMREFEVMFAPLDENTENQEYSAMDKSGPQSIAQQVMNQTQGVMPPGLLHDDVLNQLRSPDQESQMGQKNGMFEFKASGMSMVRRTAQDDYRYSQLNEIQNLKGLLVKKGINMDFKVLQRAILMPEDQVFDSSDRVYPKPYDGLMVNPFPKKAGASKKKKKKKKILRTQFSMDPKE</sequence>
<organism evidence="3 4">
    <name type="scientific">Stylonychia lemnae</name>
    <name type="common">Ciliate</name>
    <dbReference type="NCBI Taxonomy" id="5949"/>
    <lineage>
        <taxon>Eukaryota</taxon>
        <taxon>Sar</taxon>
        <taxon>Alveolata</taxon>
        <taxon>Ciliophora</taxon>
        <taxon>Intramacronucleata</taxon>
        <taxon>Spirotrichea</taxon>
        <taxon>Stichotrichia</taxon>
        <taxon>Sporadotrichida</taxon>
        <taxon>Oxytrichidae</taxon>
        <taxon>Stylonychinae</taxon>
        <taxon>Stylonychia</taxon>
    </lineage>
</organism>
<dbReference type="AlphaFoldDB" id="A0A077ZTD9"/>
<feature type="region of interest" description="Disordered" evidence="1">
    <location>
        <begin position="390"/>
        <end position="423"/>
    </location>
</feature>
<keyword evidence="2" id="KW-1133">Transmembrane helix</keyword>